<accession>A0ABN2MWP2</accession>
<dbReference type="RefSeq" id="WP_344414442.1">
    <property type="nucleotide sequence ID" value="NZ_BAAAQK010000005.1"/>
</dbReference>
<reference evidence="1 2" key="1">
    <citation type="journal article" date="2019" name="Int. J. Syst. Evol. Microbiol.">
        <title>The Global Catalogue of Microorganisms (GCM) 10K type strain sequencing project: providing services to taxonomists for standard genome sequencing and annotation.</title>
        <authorList>
            <consortium name="The Broad Institute Genomics Platform"/>
            <consortium name="The Broad Institute Genome Sequencing Center for Infectious Disease"/>
            <person name="Wu L."/>
            <person name="Ma J."/>
        </authorList>
    </citation>
    <scope>NUCLEOTIDE SEQUENCE [LARGE SCALE GENOMIC DNA]</scope>
    <source>
        <strain evidence="1 2">JCM 16009</strain>
    </source>
</reference>
<keyword evidence="2" id="KW-1185">Reference proteome</keyword>
<evidence type="ECO:0000313" key="1">
    <source>
        <dbReference type="EMBL" id="GAA1839301.1"/>
    </source>
</evidence>
<evidence type="ECO:0008006" key="3">
    <source>
        <dbReference type="Google" id="ProtNLM"/>
    </source>
</evidence>
<dbReference type="Proteomes" id="UP001500449">
    <property type="component" value="Unassembled WGS sequence"/>
</dbReference>
<name>A0ABN2MWP2_9PSEU</name>
<dbReference type="EMBL" id="BAAAQK010000005">
    <property type="protein sequence ID" value="GAA1839301.1"/>
    <property type="molecule type" value="Genomic_DNA"/>
</dbReference>
<comment type="caution">
    <text evidence="1">The sequence shown here is derived from an EMBL/GenBank/DDBJ whole genome shotgun (WGS) entry which is preliminary data.</text>
</comment>
<sequence length="166" mass="18197">MTIEDQRIGFDVAAADFRPGLPVAQRIREDASAAQLAGTAAIAVGSSGTFVDNGTDRWHYLIQPGTPNVLSIQLQVSDTVTWWKQIEVSASYFGSWFPIRTLETKDDKRVATVDLTPTDAQSGTLKLEFWRAGVLGFGVRVITLLVDVPSNLGNKIVYLCDRPEDL</sequence>
<evidence type="ECO:0000313" key="2">
    <source>
        <dbReference type="Proteomes" id="UP001500449"/>
    </source>
</evidence>
<gene>
    <name evidence="1" type="ORF">GCM10009836_17970</name>
</gene>
<protein>
    <recommendedName>
        <fullName evidence="3">F5/8 type C domain-containing protein</fullName>
    </recommendedName>
</protein>
<organism evidence="1 2">
    <name type="scientific">Pseudonocardia ailaonensis</name>
    <dbReference type="NCBI Taxonomy" id="367279"/>
    <lineage>
        <taxon>Bacteria</taxon>
        <taxon>Bacillati</taxon>
        <taxon>Actinomycetota</taxon>
        <taxon>Actinomycetes</taxon>
        <taxon>Pseudonocardiales</taxon>
        <taxon>Pseudonocardiaceae</taxon>
        <taxon>Pseudonocardia</taxon>
    </lineage>
</organism>
<proteinExistence type="predicted"/>